<dbReference type="Proteomes" id="UP000076502">
    <property type="component" value="Unassembled WGS sequence"/>
</dbReference>
<dbReference type="EMBL" id="KQ434795">
    <property type="protein sequence ID" value="KZC05522.1"/>
    <property type="molecule type" value="Genomic_DNA"/>
</dbReference>
<reference evidence="1 2" key="1">
    <citation type="submission" date="2015-07" db="EMBL/GenBank/DDBJ databases">
        <title>The genome of Dufourea novaeangliae.</title>
        <authorList>
            <person name="Pan H."/>
            <person name="Kapheim K."/>
        </authorList>
    </citation>
    <scope>NUCLEOTIDE SEQUENCE [LARGE SCALE GENOMIC DNA]</scope>
    <source>
        <strain evidence="1">0120121106</strain>
        <tissue evidence="1">Whole body</tissue>
    </source>
</reference>
<protein>
    <submittedName>
        <fullName evidence="1">Uncharacterized protein</fullName>
    </submittedName>
</protein>
<dbReference type="AlphaFoldDB" id="A0A154P119"/>
<sequence length="94" mass="10138">MRRARCTMRFNSVAPVVDTSLFFCVFSLLRGWPSSALYYVPGHEAQCYMSEAFFNGAQNGFWGWAGLICVTVMISGGGGGSSDGGGILVKVAKW</sequence>
<proteinExistence type="predicted"/>
<gene>
    <name evidence="1" type="ORF">WN55_06736</name>
</gene>
<accession>A0A154P119</accession>
<organism evidence="1 2">
    <name type="scientific">Dufourea novaeangliae</name>
    <name type="common">Sweat bee</name>
    <dbReference type="NCBI Taxonomy" id="178035"/>
    <lineage>
        <taxon>Eukaryota</taxon>
        <taxon>Metazoa</taxon>
        <taxon>Ecdysozoa</taxon>
        <taxon>Arthropoda</taxon>
        <taxon>Hexapoda</taxon>
        <taxon>Insecta</taxon>
        <taxon>Pterygota</taxon>
        <taxon>Neoptera</taxon>
        <taxon>Endopterygota</taxon>
        <taxon>Hymenoptera</taxon>
        <taxon>Apocrita</taxon>
        <taxon>Aculeata</taxon>
        <taxon>Apoidea</taxon>
        <taxon>Anthophila</taxon>
        <taxon>Halictidae</taxon>
        <taxon>Rophitinae</taxon>
        <taxon>Dufourea</taxon>
    </lineage>
</organism>
<evidence type="ECO:0000313" key="1">
    <source>
        <dbReference type="EMBL" id="KZC05522.1"/>
    </source>
</evidence>
<name>A0A154P119_DUFNO</name>
<evidence type="ECO:0000313" key="2">
    <source>
        <dbReference type="Proteomes" id="UP000076502"/>
    </source>
</evidence>
<keyword evidence="2" id="KW-1185">Reference proteome</keyword>